<evidence type="ECO:0000313" key="6">
    <source>
        <dbReference type="Proteomes" id="UP000831775"/>
    </source>
</evidence>
<keyword evidence="3 5" id="KW-0067">ATP-binding</keyword>
<dbReference type="GO" id="GO:0005524">
    <property type="term" value="F:ATP binding"/>
    <property type="evidence" value="ECO:0007669"/>
    <property type="project" value="UniProtKB-KW"/>
</dbReference>
<feature type="domain" description="ABC transporter" evidence="4">
    <location>
        <begin position="13"/>
        <end position="230"/>
    </location>
</feature>
<dbReference type="InterPro" id="IPR027417">
    <property type="entry name" value="P-loop_NTPase"/>
</dbReference>
<evidence type="ECO:0000256" key="2">
    <source>
        <dbReference type="ARBA" id="ARBA00022741"/>
    </source>
</evidence>
<dbReference type="SUPFAM" id="SSF52540">
    <property type="entry name" value="P-loop containing nucleoside triphosphate hydrolases"/>
    <property type="match status" value="1"/>
</dbReference>
<dbReference type="RefSeq" id="WP_244687372.1">
    <property type="nucleotide sequence ID" value="NZ_CP095043.1"/>
</dbReference>
<gene>
    <name evidence="5" type="ORF">MUN76_04045</name>
</gene>
<dbReference type="PANTHER" id="PTHR42939:SF1">
    <property type="entry name" value="ABC TRANSPORTER ATP-BINDING PROTEIN ALBC-RELATED"/>
    <property type="match status" value="1"/>
</dbReference>
<organism evidence="5 6">
    <name type="scientific">Leucobacter rhizosphaerae</name>
    <dbReference type="NCBI Taxonomy" id="2932245"/>
    <lineage>
        <taxon>Bacteria</taxon>
        <taxon>Bacillati</taxon>
        <taxon>Actinomycetota</taxon>
        <taxon>Actinomycetes</taxon>
        <taxon>Micrococcales</taxon>
        <taxon>Microbacteriaceae</taxon>
        <taxon>Leucobacter</taxon>
    </lineage>
</organism>
<dbReference type="InterPro" id="IPR003593">
    <property type="entry name" value="AAA+_ATPase"/>
</dbReference>
<proteinExistence type="predicted"/>
<dbReference type="Pfam" id="PF00005">
    <property type="entry name" value="ABC_tran"/>
    <property type="match status" value="1"/>
</dbReference>
<dbReference type="InterPro" id="IPR051782">
    <property type="entry name" value="ABC_Transporter_VariousFunc"/>
</dbReference>
<dbReference type="InterPro" id="IPR017871">
    <property type="entry name" value="ABC_transporter-like_CS"/>
</dbReference>
<evidence type="ECO:0000256" key="1">
    <source>
        <dbReference type="ARBA" id="ARBA00022448"/>
    </source>
</evidence>
<dbReference type="SMART" id="SM00382">
    <property type="entry name" value="AAA"/>
    <property type="match status" value="1"/>
</dbReference>
<dbReference type="PROSITE" id="PS50893">
    <property type="entry name" value="ABC_TRANSPORTER_2"/>
    <property type="match status" value="1"/>
</dbReference>
<name>A0ABY4FXX2_9MICO</name>
<keyword evidence="6" id="KW-1185">Reference proteome</keyword>
<protein>
    <submittedName>
        <fullName evidence="5">ABC transporter ATP-binding protein</fullName>
    </submittedName>
</protein>
<evidence type="ECO:0000259" key="4">
    <source>
        <dbReference type="PROSITE" id="PS50893"/>
    </source>
</evidence>
<reference evidence="5 6" key="1">
    <citation type="submission" date="2022-04" db="EMBL/GenBank/DDBJ databases">
        <title>Leucobacter sp. isolated from rhizosphere of onion.</title>
        <authorList>
            <person name="Won M."/>
            <person name="Lee C.-M."/>
            <person name="Woen H.-Y."/>
            <person name="Kwon S.-W."/>
        </authorList>
    </citation>
    <scope>NUCLEOTIDE SEQUENCE [LARGE SCALE GENOMIC DNA]</scope>
    <source>
        <strain evidence="5 6">H25R-14</strain>
    </source>
</reference>
<keyword evidence="1" id="KW-0813">Transport</keyword>
<dbReference type="Gene3D" id="3.40.50.300">
    <property type="entry name" value="P-loop containing nucleotide triphosphate hydrolases"/>
    <property type="match status" value="1"/>
</dbReference>
<dbReference type="PROSITE" id="PS00211">
    <property type="entry name" value="ABC_TRANSPORTER_1"/>
    <property type="match status" value="1"/>
</dbReference>
<sequence>MTGTPAPGNSGLLVADGVAVELDGAELLAPTTLALAAGTCVAVRGQNGAGKTTLLRVLSGRLRPTAGSVRLAGDALDERRADHRAAVAALIEPPTLYPDLTIQDQLALIEAAWSGARSGSRSEPLERAAIAAPGFGSGAIDHFGLEGLRTRFPHELSSGQRQLVSLAVTFARPASVLLLDEPEQRLDPDRRGLVAKAIERARAQGVAVAFATHDPELVARVADAEVVVGVA</sequence>
<accession>A0ABY4FXX2</accession>
<dbReference type="EMBL" id="CP095043">
    <property type="protein sequence ID" value="UOQ61151.1"/>
    <property type="molecule type" value="Genomic_DNA"/>
</dbReference>
<keyword evidence="2" id="KW-0547">Nucleotide-binding</keyword>
<dbReference type="InterPro" id="IPR003439">
    <property type="entry name" value="ABC_transporter-like_ATP-bd"/>
</dbReference>
<dbReference type="Proteomes" id="UP000831775">
    <property type="component" value="Chromosome"/>
</dbReference>
<evidence type="ECO:0000313" key="5">
    <source>
        <dbReference type="EMBL" id="UOQ61151.1"/>
    </source>
</evidence>
<evidence type="ECO:0000256" key="3">
    <source>
        <dbReference type="ARBA" id="ARBA00022840"/>
    </source>
</evidence>
<dbReference type="PANTHER" id="PTHR42939">
    <property type="entry name" value="ABC TRANSPORTER ATP-BINDING PROTEIN ALBC-RELATED"/>
    <property type="match status" value="1"/>
</dbReference>